<accession>F7ZJ63</accession>
<sequence>MKDFLSILAAPEDELQRILKIIDSSALGFVLVVGDGNRLLGTITDGDMRRALLRGEAMSTHAIDLMNPSPRRLQAGATRIEQQNFLVRHRINFAPIVDDAGSVTGVAVSAHLPGNTLDNVAVVVMAGGLGSRLGDLTKHKPKPLLDVDGEPILEKIIKRYRDDGLKDFIFCVNYKAEMIREHFGSGDRLGVKIDYVEEKKRLGTGGALSLIDVAEYDHFFVTNADIMCTTNFRDMLEFHLDQDSDATMAVREYEMQIPFGVVETEGFEIKSLREKPTYKHFINAGYYVLDKSALAHVPRAEFFDMPSLFDVLREKKIRTRIYPTTGDWIDIGRPEDLEHLRRKTKEK</sequence>
<dbReference type="CDD" id="cd06426">
    <property type="entry name" value="NTP_transferase_like_2"/>
    <property type="match status" value="1"/>
</dbReference>
<keyword evidence="1" id="KW-0129">CBS domain</keyword>
<name>F7ZJ63_ROSLO</name>
<dbReference type="InterPro" id="IPR029044">
    <property type="entry name" value="Nucleotide-diphossugar_trans"/>
</dbReference>
<dbReference type="eggNOG" id="COG1208">
    <property type="taxonomic scope" value="Bacteria"/>
</dbReference>
<evidence type="ECO:0000313" key="4">
    <source>
        <dbReference type="Proteomes" id="UP000001353"/>
    </source>
</evidence>
<dbReference type="RefSeq" id="WP_013964177.1">
    <property type="nucleotide sequence ID" value="NC_015730.1"/>
</dbReference>
<dbReference type="InterPro" id="IPR050486">
    <property type="entry name" value="Mannose-1P_guanyltransferase"/>
</dbReference>
<dbReference type="EMBL" id="CP002623">
    <property type="protein sequence ID" value="AEI96308.1"/>
    <property type="molecule type" value="Genomic_DNA"/>
</dbReference>
<dbReference type="KEGG" id="rli:RLO149_c044210"/>
<dbReference type="STRING" id="391595.RLO149_c044210"/>
<dbReference type="InterPro" id="IPR046342">
    <property type="entry name" value="CBS_dom_sf"/>
</dbReference>
<keyword evidence="4" id="KW-1185">Reference proteome</keyword>
<organism evidence="3 4">
    <name type="scientific">Roseobacter litoralis (strain ATCC 49566 / DSM 6996 / JCM 21268 / NBRC 15278 / OCh 149)</name>
    <dbReference type="NCBI Taxonomy" id="391595"/>
    <lineage>
        <taxon>Bacteria</taxon>
        <taxon>Pseudomonadati</taxon>
        <taxon>Pseudomonadota</taxon>
        <taxon>Alphaproteobacteria</taxon>
        <taxon>Rhodobacterales</taxon>
        <taxon>Roseobacteraceae</taxon>
        <taxon>Roseobacter</taxon>
    </lineage>
</organism>
<dbReference type="InterPro" id="IPR005835">
    <property type="entry name" value="NTP_transferase_dom"/>
</dbReference>
<dbReference type="Pfam" id="PF00483">
    <property type="entry name" value="NTP_transferase"/>
    <property type="match status" value="1"/>
</dbReference>
<dbReference type="PROSITE" id="PS51371">
    <property type="entry name" value="CBS"/>
    <property type="match status" value="1"/>
</dbReference>
<dbReference type="InterPro" id="IPR000644">
    <property type="entry name" value="CBS_dom"/>
</dbReference>
<dbReference type="Pfam" id="PF00571">
    <property type="entry name" value="CBS"/>
    <property type="match status" value="1"/>
</dbReference>
<feature type="domain" description="CBS" evidence="2">
    <location>
        <begin position="1"/>
        <end position="58"/>
    </location>
</feature>
<evidence type="ECO:0000256" key="1">
    <source>
        <dbReference type="PROSITE-ProRule" id="PRU00703"/>
    </source>
</evidence>
<dbReference type="SUPFAM" id="SSF54631">
    <property type="entry name" value="CBS-domain pair"/>
    <property type="match status" value="1"/>
</dbReference>
<dbReference type="Gene3D" id="3.10.580.10">
    <property type="entry name" value="CBS-domain"/>
    <property type="match status" value="1"/>
</dbReference>
<evidence type="ECO:0000313" key="3">
    <source>
        <dbReference type="EMBL" id="AEI96308.1"/>
    </source>
</evidence>
<gene>
    <name evidence="3" type="ordered locus">RLO149_c044210</name>
</gene>
<dbReference type="GO" id="GO:0016740">
    <property type="term" value="F:transferase activity"/>
    <property type="evidence" value="ECO:0007669"/>
    <property type="project" value="UniProtKB-KW"/>
</dbReference>
<dbReference type="PANTHER" id="PTHR22572">
    <property type="entry name" value="SUGAR-1-PHOSPHATE GUANYL TRANSFERASE"/>
    <property type="match status" value="1"/>
</dbReference>
<dbReference type="AlphaFoldDB" id="F7ZJ63"/>
<evidence type="ECO:0000259" key="2">
    <source>
        <dbReference type="PROSITE" id="PS51371"/>
    </source>
</evidence>
<reference evidence="3 4" key="1">
    <citation type="journal article" date="2011" name="BMC Genomics">
        <title>Comparative genome analysis and genome-guided physiological analysis of Roseobacter litoralis.</title>
        <authorList>
            <person name="Kalhoefer D."/>
            <person name="Thole S."/>
            <person name="Voget S."/>
            <person name="Lehmann R."/>
            <person name="Liesegang H."/>
            <person name="Wollher A."/>
            <person name="Daniel R."/>
            <person name="Simon M."/>
            <person name="Brinkhoff T."/>
        </authorList>
    </citation>
    <scope>NUCLEOTIDE SEQUENCE [LARGE SCALE GENOMIC DNA]</scope>
    <source>
        <strain evidence="4">ATCC 49566 / DSM 6996 / JCM 21268 / NBRC 15278 / OCh 149</strain>
    </source>
</reference>
<proteinExistence type="predicted"/>
<dbReference type="eggNOG" id="COG0517">
    <property type="taxonomic scope" value="Bacteria"/>
</dbReference>
<dbReference type="SUPFAM" id="SSF53448">
    <property type="entry name" value="Nucleotide-diphospho-sugar transferases"/>
    <property type="match status" value="1"/>
</dbReference>
<dbReference type="Proteomes" id="UP000001353">
    <property type="component" value="Chromosome"/>
</dbReference>
<dbReference type="Gene3D" id="3.90.550.10">
    <property type="entry name" value="Spore Coat Polysaccharide Biosynthesis Protein SpsA, Chain A"/>
    <property type="match status" value="1"/>
</dbReference>
<protein>
    <submittedName>
        <fullName evidence="3">Nucleotidyltransferase</fullName>
    </submittedName>
</protein>
<dbReference type="HOGENOM" id="CLU_045375_0_0_5"/>
<dbReference type="OrthoDB" id="9814110at2"/>